<reference evidence="9 10" key="1">
    <citation type="submission" date="2017-11" db="EMBL/GenBank/DDBJ databases">
        <title>De-novo sequencing of pomegranate (Punica granatum L.) genome.</title>
        <authorList>
            <person name="Akparov Z."/>
            <person name="Amiraslanov A."/>
            <person name="Hajiyeva S."/>
            <person name="Abbasov M."/>
            <person name="Kaur K."/>
            <person name="Hamwieh A."/>
            <person name="Solovyev V."/>
            <person name="Salamov A."/>
            <person name="Braich B."/>
            <person name="Kosarev P."/>
            <person name="Mahmoud A."/>
            <person name="Hajiyev E."/>
            <person name="Babayeva S."/>
            <person name="Izzatullayeva V."/>
            <person name="Mammadov A."/>
            <person name="Mammadov A."/>
            <person name="Sharifova S."/>
            <person name="Ojaghi J."/>
            <person name="Eynullazada K."/>
            <person name="Bayramov B."/>
            <person name="Abdulazimova A."/>
            <person name="Shahmuradov I."/>
        </authorList>
    </citation>
    <scope>NUCLEOTIDE SEQUENCE [LARGE SCALE GENOMIC DNA]</scope>
    <source>
        <strain evidence="10">cv. AG2017</strain>
        <tissue evidence="9">Leaf</tissue>
    </source>
</reference>
<evidence type="ECO:0000256" key="7">
    <source>
        <dbReference type="SAM" id="MobiDB-lite"/>
    </source>
</evidence>
<evidence type="ECO:0000259" key="8">
    <source>
        <dbReference type="PROSITE" id="PS51754"/>
    </source>
</evidence>
<keyword evidence="5 6" id="KW-0539">Nucleus</keyword>
<feature type="region of interest" description="Disordered" evidence="7">
    <location>
        <begin position="55"/>
        <end position="91"/>
    </location>
</feature>
<evidence type="ECO:0000313" key="9">
    <source>
        <dbReference type="EMBL" id="PKI43736.1"/>
    </source>
</evidence>
<feature type="compositionally biased region" description="Basic residues" evidence="7">
    <location>
        <begin position="70"/>
        <end position="80"/>
    </location>
</feature>
<keyword evidence="4 6" id="KW-0804">Transcription</keyword>
<dbReference type="InterPro" id="IPR038933">
    <property type="entry name" value="Ovate"/>
</dbReference>
<dbReference type="PANTHER" id="PTHR33057:SF224">
    <property type="entry name" value="TRANSCRIPTION REPRESSOR"/>
    <property type="match status" value="1"/>
</dbReference>
<evidence type="ECO:0000313" key="10">
    <source>
        <dbReference type="Proteomes" id="UP000233551"/>
    </source>
</evidence>
<dbReference type="EMBL" id="PGOL01002987">
    <property type="protein sequence ID" value="PKI43736.1"/>
    <property type="molecule type" value="Genomic_DNA"/>
</dbReference>
<name>A0A2I0IK55_PUNGR</name>
<feature type="region of interest" description="Disordered" evidence="7">
    <location>
        <begin position="121"/>
        <end position="140"/>
    </location>
</feature>
<dbReference type="GO" id="GO:0045892">
    <property type="term" value="P:negative regulation of DNA-templated transcription"/>
    <property type="evidence" value="ECO:0007669"/>
    <property type="project" value="UniProtKB-UniRule"/>
</dbReference>
<dbReference type="GO" id="GO:0005634">
    <property type="term" value="C:nucleus"/>
    <property type="evidence" value="ECO:0007669"/>
    <property type="project" value="UniProtKB-SubCell"/>
</dbReference>
<feature type="domain" description="OVATE" evidence="8">
    <location>
        <begin position="201"/>
        <end position="260"/>
    </location>
</feature>
<dbReference type="STRING" id="22663.A0A2I0IK55"/>
<protein>
    <recommendedName>
        <fullName evidence="6">Transcription repressor</fullName>
    </recommendedName>
    <alternativeName>
        <fullName evidence="6">Ovate family protein</fullName>
    </alternativeName>
</protein>
<evidence type="ECO:0000256" key="1">
    <source>
        <dbReference type="ARBA" id="ARBA00004123"/>
    </source>
</evidence>
<dbReference type="NCBIfam" id="TIGR01568">
    <property type="entry name" value="A_thal_3678"/>
    <property type="match status" value="1"/>
</dbReference>
<comment type="subcellular location">
    <subcellularLocation>
        <location evidence="1 6">Nucleus</location>
    </subcellularLocation>
</comment>
<dbReference type="Pfam" id="PF04844">
    <property type="entry name" value="Ovate"/>
    <property type="match status" value="1"/>
</dbReference>
<keyword evidence="3 6" id="KW-0805">Transcription regulation</keyword>
<keyword evidence="10" id="KW-1185">Reference proteome</keyword>
<evidence type="ECO:0000256" key="4">
    <source>
        <dbReference type="ARBA" id="ARBA00023163"/>
    </source>
</evidence>
<dbReference type="PROSITE" id="PS51754">
    <property type="entry name" value="OVATE"/>
    <property type="match status" value="1"/>
</dbReference>
<evidence type="ECO:0000256" key="5">
    <source>
        <dbReference type="ARBA" id="ARBA00023242"/>
    </source>
</evidence>
<dbReference type="PANTHER" id="PTHR33057">
    <property type="entry name" value="TRANSCRIPTION REPRESSOR OFP7-RELATED"/>
    <property type="match status" value="1"/>
</dbReference>
<dbReference type="InterPro" id="IPR006458">
    <property type="entry name" value="Ovate_C"/>
</dbReference>
<gene>
    <name evidence="9" type="ORF">CRG98_035842</name>
</gene>
<accession>A0A2I0IK55</accession>
<dbReference type="Proteomes" id="UP000233551">
    <property type="component" value="Unassembled WGS sequence"/>
</dbReference>
<comment type="caution">
    <text evidence="9">The sequence shown here is derived from an EMBL/GenBank/DDBJ whole genome shotgun (WGS) entry which is preliminary data.</text>
</comment>
<sequence>MAKRFKEKLSRVVPSLQLCRPNKSKASSLFPGNTIPAIYRLSPINPKSFDISFPSFSAPAPPSTPDRSFTRSHHVRRRSKLSNQESSSEYTRKKDGSISLCFEMPNACDVNVVQAIRWHAVSKSQQRPATKPREKACEENEAPLLSRTSISFHDDDSSTEFFSERSSSVETVETTPASTSLVPQKLLPREVEGKVRESVAVVKRSEDPLEDFRRSMWEMVVQKEMFTAEDLEQLLLCFLSLNSRQYHPVIVEAFSEIWQLLFSNRKCSPPSRRRVSKSSREH</sequence>
<comment type="function">
    <text evidence="6">Transcriptional repressor that regulates multiple aspects of plant growth and development.</text>
</comment>
<evidence type="ECO:0000256" key="6">
    <source>
        <dbReference type="RuleBase" id="RU367028"/>
    </source>
</evidence>
<evidence type="ECO:0000256" key="2">
    <source>
        <dbReference type="ARBA" id="ARBA00022491"/>
    </source>
</evidence>
<proteinExistence type="predicted"/>
<dbReference type="AlphaFoldDB" id="A0A2I0IK55"/>
<organism evidence="9 10">
    <name type="scientific">Punica granatum</name>
    <name type="common">Pomegranate</name>
    <dbReference type="NCBI Taxonomy" id="22663"/>
    <lineage>
        <taxon>Eukaryota</taxon>
        <taxon>Viridiplantae</taxon>
        <taxon>Streptophyta</taxon>
        <taxon>Embryophyta</taxon>
        <taxon>Tracheophyta</taxon>
        <taxon>Spermatophyta</taxon>
        <taxon>Magnoliopsida</taxon>
        <taxon>eudicotyledons</taxon>
        <taxon>Gunneridae</taxon>
        <taxon>Pentapetalae</taxon>
        <taxon>rosids</taxon>
        <taxon>malvids</taxon>
        <taxon>Myrtales</taxon>
        <taxon>Lythraceae</taxon>
        <taxon>Punica</taxon>
    </lineage>
</organism>
<keyword evidence="2 6" id="KW-0678">Repressor</keyword>
<evidence type="ECO:0000256" key="3">
    <source>
        <dbReference type="ARBA" id="ARBA00023015"/>
    </source>
</evidence>